<dbReference type="Proteomes" id="UP000432464">
    <property type="component" value="Unassembled WGS sequence"/>
</dbReference>
<gene>
    <name evidence="1" type="ORF">GLP40_30460</name>
</gene>
<protein>
    <submittedName>
        <fullName evidence="1">Uncharacterized protein</fullName>
    </submittedName>
</protein>
<dbReference type="AlphaFoldDB" id="A0A6I3L7R1"/>
<evidence type="ECO:0000313" key="1">
    <source>
        <dbReference type="EMBL" id="MTE17050.1"/>
    </source>
</evidence>
<dbReference type="RefSeq" id="WP_154791474.1">
    <property type="nucleotide sequence ID" value="NZ_WMBB01000019.1"/>
</dbReference>
<keyword evidence="2" id="KW-1185">Reference proteome</keyword>
<comment type="caution">
    <text evidence="1">The sequence shown here is derived from an EMBL/GenBank/DDBJ whole genome shotgun (WGS) entry which is preliminary data.</text>
</comment>
<name>A0A6I3L7R1_9NOCA</name>
<dbReference type="EMBL" id="WMBB01000019">
    <property type="protein sequence ID" value="MTE17050.1"/>
    <property type="molecule type" value="Genomic_DNA"/>
</dbReference>
<sequence length="262" mass="28478">MGEVERGKSHADDLYAQVGKYRELDPVAFTTTTNAEDNQSPTLEIKWVATVAHEVPAEFSLILGDVFTNLRGSLDHAVYSHAEKFVQATTGSPLDPKVGKKIAHKFSATSGDWTKGMKNTRPVVDPAFYTVMESQQQFSAQPDKRLTILDALANADKHRMLSIVQYAAPTFEMDLASLPGARLDHDPKQPIADGVTVATLTVPRPPGTSAQWVKWNGHIGYEEMIKDPDAPQSASLQGVVRALVEATKIALTDLQAAAGANW</sequence>
<organism evidence="1 2">
    <name type="scientific">Nocardia aurantiaca</name>
    <dbReference type="NCBI Taxonomy" id="2675850"/>
    <lineage>
        <taxon>Bacteria</taxon>
        <taxon>Bacillati</taxon>
        <taxon>Actinomycetota</taxon>
        <taxon>Actinomycetes</taxon>
        <taxon>Mycobacteriales</taxon>
        <taxon>Nocardiaceae</taxon>
        <taxon>Nocardia</taxon>
    </lineage>
</organism>
<evidence type="ECO:0000313" key="2">
    <source>
        <dbReference type="Proteomes" id="UP000432464"/>
    </source>
</evidence>
<accession>A0A6I3L7R1</accession>
<proteinExistence type="predicted"/>
<reference evidence="1 2" key="1">
    <citation type="submission" date="2019-11" db="EMBL/GenBank/DDBJ databases">
        <title>Nocardia sp. nov. CT2-14 isolated from soil.</title>
        <authorList>
            <person name="Kanchanasin P."/>
            <person name="Tanasupawat S."/>
            <person name="Yuki M."/>
            <person name="Kudo T."/>
        </authorList>
    </citation>
    <scope>NUCLEOTIDE SEQUENCE [LARGE SCALE GENOMIC DNA]</scope>
    <source>
        <strain evidence="1 2">CT2-14</strain>
    </source>
</reference>